<organism evidence="2 3">
    <name type="scientific">Rotaria sordida</name>
    <dbReference type="NCBI Taxonomy" id="392033"/>
    <lineage>
        <taxon>Eukaryota</taxon>
        <taxon>Metazoa</taxon>
        <taxon>Spiralia</taxon>
        <taxon>Gnathifera</taxon>
        <taxon>Rotifera</taxon>
        <taxon>Eurotatoria</taxon>
        <taxon>Bdelloidea</taxon>
        <taxon>Philodinida</taxon>
        <taxon>Philodinidae</taxon>
        <taxon>Rotaria</taxon>
    </lineage>
</organism>
<dbReference type="InterPro" id="IPR011042">
    <property type="entry name" value="6-blade_b-propeller_TolB-like"/>
</dbReference>
<dbReference type="PANTHER" id="PTHR24104:SF25">
    <property type="entry name" value="PROTEIN LIN-41"/>
    <property type="match status" value="1"/>
</dbReference>
<dbReference type="Gene3D" id="2.120.10.30">
    <property type="entry name" value="TolB, C-terminal domain"/>
    <property type="match status" value="1"/>
</dbReference>
<comment type="caution">
    <text evidence="2">The sequence shown here is derived from an EMBL/GenBank/DDBJ whole genome shotgun (WGS) entry which is preliminary data.</text>
</comment>
<dbReference type="Proteomes" id="UP000663854">
    <property type="component" value="Unassembled WGS sequence"/>
</dbReference>
<dbReference type="EMBL" id="CAJNOH010000995">
    <property type="protein sequence ID" value="CAF1160949.1"/>
    <property type="molecule type" value="Genomic_DNA"/>
</dbReference>
<reference evidence="2" key="1">
    <citation type="submission" date="2021-02" db="EMBL/GenBank/DDBJ databases">
        <authorList>
            <person name="Nowell W R."/>
        </authorList>
    </citation>
    <scope>NUCLEOTIDE SEQUENCE</scope>
</reference>
<dbReference type="EMBL" id="CAJNOL010001721">
    <property type="protein sequence ID" value="CAF1409629.1"/>
    <property type="molecule type" value="Genomic_DNA"/>
</dbReference>
<protein>
    <submittedName>
        <fullName evidence="2">Uncharacterized protein</fullName>
    </submittedName>
</protein>
<accession>A0A815LGA8</accession>
<gene>
    <name evidence="2" type="ORF">JXQ802_LOCUS35201</name>
    <name evidence="1" type="ORF">PYM288_LOCUS22739</name>
</gene>
<dbReference type="Proteomes" id="UP000663870">
    <property type="component" value="Unassembled WGS sequence"/>
</dbReference>
<dbReference type="GO" id="GO:0008270">
    <property type="term" value="F:zinc ion binding"/>
    <property type="evidence" value="ECO:0007669"/>
    <property type="project" value="UniProtKB-KW"/>
</dbReference>
<evidence type="ECO:0000313" key="1">
    <source>
        <dbReference type="EMBL" id="CAF1160949.1"/>
    </source>
</evidence>
<sequence length="822" mass="92148">MNTACGCFQRTAVNDSDICGFLWLTCSQFVSCGPPNNVCYQPGHVCVQHPRCYAHPICYPLAMTEQICAPISTSILSTKPGDGICARATWAQNATTVVGGNDQGSALNQLNGAGGFFIDVNQTIYVADTLNHRVVKWDRGASIGQLVAGGNGYGNNSNQLNRPFDIVVDKDGTMYVTDLFNQRIQKWPQGVQRGQTAIEGINGVGIVQDDEGSFYVSDWKKYEVRKWRAGETIAQVIISTMSYPDKLFVDRNRSVYLTDANHHRVVRVDEGSTQISVVAGGSEESDDKDPLSMPTSVIVDELGTVYITDADKHRIVRWPRGATSGTVIAGGRGYGSQPDQLYYPPDFQTGFPKQFQATLNISGLRSWDSPFLGVKQLLYDYKNLRARFDLKGSRAQQNETWILKYKPEGAEADTPALQGYTMFNINPDFPYFTKNNCWYRTGSMVDIGPFPVKWLHGVEGTIEIYPWLPLPPNLINKGEEWIPEVQLNATRYDSPEICNLIHSRIGKVPCLSYFETKNRPVKTIQARPSPPESFDSDEYLTTVYLSFTNGIPSQAEHLFDLPKQWPSYCGNANAEFTLEPSQAYVVTPHDHDHFTIKLQTPPVHAPSDQVNVEFKVQPSGIYNGTRCTKFNTLYFDKENWQVPQQVDMPFVDYGCCIYKINASGGGYDWQYVGSSFFVFGSQLLYRTDPMGGIGPLSENWFYRSQDHTEIQPWLPLPSNLTKKGEEWIPELQLHATTGAAAILSHFNASDGFNSNSLFRIRSIQPYRCVHHPRCHNLPVCYPVPRFNKQLCPPIAMANTTTTITMQQIGISIQLMLVDLDKF</sequence>
<name>A0A815LGA8_9BILA</name>
<dbReference type="InterPro" id="IPR050952">
    <property type="entry name" value="TRIM-NHL_E3_ligases"/>
</dbReference>
<dbReference type="PANTHER" id="PTHR24104">
    <property type="entry name" value="E3 UBIQUITIN-PROTEIN LIGASE NHLRC1-RELATED"/>
    <property type="match status" value="1"/>
</dbReference>
<evidence type="ECO:0000313" key="3">
    <source>
        <dbReference type="Proteomes" id="UP000663870"/>
    </source>
</evidence>
<evidence type="ECO:0000313" key="2">
    <source>
        <dbReference type="EMBL" id="CAF1409629.1"/>
    </source>
</evidence>
<dbReference type="SUPFAM" id="SSF101898">
    <property type="entry name" value="NHL repeat"/>
    <property type="match status" value="1"/>
</dbReference>
<proteinExistence type="predicted"/>
<dbReference type="CDD" id="cd05819">
    <property type="entry name" value="NHL"/>
    <property type="match status" value="1"/>
</dbReference>
<keyword evidence="3" id="KW-1185">Reference proteome</keyword>
<dbReference type="AlphaFoldDB" id="A0A815LGA8"/>